<dbReference type="Gene3D" id="1.10.10.10">
    <property type="entry name" value="Winged helix-like DNA-binding domain superfamily/Winged helix DNA-binding domain"/>
    <property type="match status" value="1"/>
</dbReference>
<keyword evidence="2" id="KW-1185">Reference proteome</keyword>
<dbReference type="SUPFAM" id="SSF46785">
    <property type="entry name" value="Winged helix' DNA-binding domain"/>
    <property type="match status" value="1"/>
</dbReference>
<dbReference type="GO" id="GO:0005829">
    <property type="term" value="C:cytosol"/>
    <property type="evidence" value="ECO:0007669"/>
    <property type="project" value="TreeGrafter"/>
</dbReference>
<evidence type="ECO:0000313" key="1">
    <source>
        <dbReference type="EMBL" id="PWN02514.1"/>
    </source>
</evidence>
<dbReference type="Pfam" id="PF02082">
    <property type="entry name" value="Rrf2"/>
    <property type="match status" value="1"/>
</dbReference>
<dbReference type="OrthoDB" id="9808360at2"/>
<dbReference type="PANTHER" id="PTHR33221:SF13">
    <property type="entry name" value="TRANSCRIPTIONAL REGULATOR-RELATED"/>
    <property type="match status" value="1"/>
</dbReference>
<gene>
    <name evidence="1" type="ORF">DJ010_12320</name>
</gene>
<dbReference type="InterPro" id="IPR036390">
    <property type="entry name" value="WH_DNA-bd_sf"/>
</dbReference>
<proteinExistence type="predicted"/>
<dbReference type="EMBL" id="QGDD01000005">
    <property type="protein sequence ID" value="PWN02514.1"/>
    <property type="molecule type" value="Genomic_DNA"/>
</dbReference>
<dbReference type="NCBIfam" id="TIGR00738">
    <property type="entry name" value="rrf2_super"/>
    <property type="match status" value="1"/>
</dbReference>
<reference evidence="1 2" key="1">
    <citation type="submission" date="2018-05" db="EMBL/GenBank/DDBJ databases">
        <title>Nocardioides silvaticus genome.</title>
        <authorList>
            <person name="Li C."/>
            <person name="Wang G."/>
        </authorList>
    </citation>
    <scope>NUCLEOTIDE SEQUENCE [LARGE SCALE GENOMIC DNA]</scope>
    <source>
        <strain evidence="1 2">CCTCC AB 2018079</strain>
    </source>
</reference>
<dbReference type="InterPro" id="IPR036388">
    <property type="entry name" value="WH-like_DNA-bd_sf"/>
</dbReference>
<dbReference type="PROSITE" id="PS51197">
    <property type="entry name" value="HTH_RRF2_2"/>
    <property type="match status" value="1"/>
</dbReference>
<organism evidence="1 2">
    <name type="scientific">Nocardioides silvaticus</name>
    <dbReference type="NCBI Taxonomy" id="2201891"/>
    <lineage>
        <taxon>Bacteria</taxon>
        <taxon>Bacillati</taxon>
        <taxon>Actinomycetota</taxon>
        <taxon>Actinomycetes</taxon>
        <taxon>Propionibacteriales</taxon>
        <taxon>Nocardioidaceae</taxon>
        <taxon>Nocardioides</taxon>
    </lineage>
</organism>
<dbReference type="AlphaFoldDB" id="A0A316TJR6"/>
<accession>A0A316TJR6</accession>
<sequence length="150" mass="16168">MRMSAGVEWAVHCCVVLSQAEHPVPSSRLASLHGVSKTYLAKHLQALARAGIARPTEGRDGGYVLMRPPEQISVLDVVQAIDGPEPAFRCTEIRQQGELAAPPEQCRKICGVAKVMADAERAWRTSLSATSIADLAGSFDTSGMRRVLRS</sequence>
<dbReference type="Proteomes" id="UP000245507">
    <property type="component" value="Unassembled WGS sequence"/>
</dbReference>
<protein>
    <submittedName>
        <fullName evidence="1">Transcriptional regulator</fullName>
    </submittedName>
</protein>
<comment type="caution">
    <text evidence="1">The sequence shown here is derived from an EMBL/GenBank/DDBJ whole genome shotgun (WGS) entry which is preliminary data.</text>
</comment>
<dbReference type="PANTHER" id="PTHR33221">
    <property type="entry name" value="WINGED HELIX-TURN-HELIX TRANSCRIPTIONAL REGULATOR, RRF2 FAMILY"/>
    <property type="match status" value="1"/>
</dbReference>
<dbReference type="GO" id="GO:0003700">
    <property type="term" value="F:DNA-binding transcription factor activity"/>
    <property type="evidence" value="ECO:0007669"/>
    <property type="project" value="TreeGrafter"/>
</dbReference>
<evidence type="ECO:0000313" key="2">
    <source>
        <dbReference type="Proteomes" id="UP000245507"/>
    </source>
</evidence>
<name>A0A316TJR6_9ACTN</name>
<dbReference type="InterPro" id="IPR000944">
    <property type="entry name" value="Tscrpt_reg_Rrf2"/>
</dbReference>